<organism evidence="2 3">
    <name type="scientific">Mycobacterium paragordonae</name>
    <dbReference type="NCBI Taxonomy" id="1389713"/>
    <lineage>
        <taxon>Bacteria</taxon>
        <taxon>Bacillati</taxon>
        <taxon>Actinomycetota</taxon>
        <taxon>Actinomycetes</taxon>
        <taxon>Mycobacteriales</taxon>
        <taxon>Mycobacteriaceae</taxon>
        <taxon>Mycobacterium</taxon>
    </lineage>
</organism>
<keyword evidence="3" id="KW-1185">Reference proteome</keyword>
<protein>
    <submittedName>
        <fullName evidence="2">Uncharacterized protein</fullName>
    </submittedName>
</protein>
<proteinExistence type="predicted"/>
<name>A0ABQ1BZQ7_9MYCO</name>
<accession>A0ABQ1BZQ7</accession>
<dbReference type="Proteomes" id="UP000465240">
    <property type="component" value="Unassembled WGS sequence"/>
</dbReference>
<gene>
    <name evidence="2" type="ORF">MPRG_09280</name>
</gene>
<evidence type="ECO:0000313" key="2">
    <source>
        <dbReference type="EMBL" id="GFG77652.1"/>
    </source>
</evidence>
<reference evidence="2 3" key="1">
    <citation type="journal article" date="2019" name="Emerg. Microbes Infect.">
        <title>Comprehensive subspecies identification of 175 nontuberculous mycobacteria species based on 7547 genomic profiles.</title>
        <authorList>
            <person name="Matsumoto Y."/>
            <person name="Kinjo T."/>
            <person name="Motooka D."/>
            <person name="Nabeya D."/>
            <person name="Jung N."/>
            <person name="Uechi K."/>
            <person name="Horii T."/>
            <person name="Iida T."/>
            <person name="Fujita J."/>
            <person name="Nakamura S."/>
        </authorList>
    </citation>
    <scope>NUCLEOTIDE SEQUENCE [LARGE SCALE GENOMIC DNA]</scope>
    <source>
        <strain evidence="2 3">JCM 18565</strain>
    </source>
</reference>
<feature type="region of interest" description="Disordered" evidence="1">
    <location>
        <begin position="20"/>
        <end position="54"/>
    </location>
</feature>
<feature type="compositionally biased region" description="Basic and acidic residues" evidence="1">
    <location>
        <begin position="20"/>
        <end position="44"/>
    </location>
</feature>
<dbReference type="EMBL" id="BLKX01000001">
    <property type="protein sequence ID" value="GFG77652.1"/>
    <property type="molecule type" value="Genomic_DNA"/>
</dbReference>
<sequence>MGSALATNVVNAAPIVRIGGDEKSQIQQHRQEHQNGMQRDKPDRPAATPSRSEGRILCGHRLIVGEAAVVRTRADFDA</sequence>
<evidence type="ECO:0000256" key="1">
    <source>
        <dbReference type="SAM" id="MobiDB-lite"/>
    </source>
</evidence>
<evidence type="ECO:0000313" key="3">
    <source>
        <dbReference type="Proteomes" id="UP000465240"/>
    </source>
</evidence>
<comment type="caution">
    <text evidence="2">The sequence shown here is derived from an EMBL/GenBank/DDBJ whole genome shotgun (WGS) entry which is preliminary data.</text>
</comment>